<dbReference type="AlphaFoldDB" id="A0A0S2DB27"/>
<sequence length="126" mass="14523">MFLKAGRMALLLSVAAHLFILAPYPGIARAQWHDGDRRDWNRDRNDYPREDWRQRDRERKRREEAQANGVVAGVVGAAVLATVIAAAAKRDKENRSRADYCISRYGNYNRANDTYRAADGYTYRCE</sequence>
<dbReference type="EMBL" id="CP013140">
    <property type="protein sequence ID" value="ALN55750.1"/>
    <property type="molecule type" value="Genomic_DNA"/>
</dbReference>
<organism evidence="1 2">
    <name type="scientific">Lysobacter enzymogenes</name>
    <dbReference type="NCBI Taxonomy" id="69"/>
    <lineage>
        <taxon>Bacteria</taxon>
        <taxon>Pseudomonadati</taxon>
        <taxon>Pseudomonadota</taxon>
        <taxon>Gammaproteobacteria</taxon>
        <taxon>Lysobacterales</taxon>
        <taxon>Lysobacteraceae</taxon>
        <taxon>Lysobacter</taxon>
    </lineage>
</organism>
<evidence type="ECO:0000313" key="1">
    <source>
        <dbReference type="EMBL" id="ALN55750.1"/>
    </source>
</evidence>
<name>A0A0S2DB27_LYSEN</name>
<reference evidence="1 2" key="1">
    <citation type="submission" date="2015-11" db="EMBL/GenBank/DDBJ databases">
        <title>Genome sequences of Lysobacter enzymogenes strain C3 and Lysobacter antibioticus ATCC 29479.</title>
        <authorList>
            <person name="Kobayashi D.Y."/>
        </authorList>
    </citation>
    <scope>NUCLEOTIDE SEQUENCE [LARGE SCALE GENOMIC DNA]</scope>
    <source>
        <strain evidence="1 2">C3</strain>
    </source>
</reference>
<evidence type="ECO:0000313" key="2">
    <source>
        <dbReference type="Proteomes" id="UP000061569"/>
    </source>
</evidence>
<dbReference type="KEGG" id="lez:GLE_0392"/>
<gene>
    <name evidence="1" type="ORF">GLE_0392</name>
</gene>
<dbReference type="PATRIC" id="fig|69.6.peg.389"/>
<accession>A0A0S2DB27</accession>
<protein>
    <submittedName>
        <fullName evidence="1">Uncharacterized protein</fullName>
    </submittedName>
</protein>
<dbReference type="Proteomes" id="UP000061569">
    <property type="component" value="Chromosome"/>
</dbReference>
<proteinExistence type="predicted"/>